<dbReference type="InterPro" id="IPR050276">
    <property type="entry name" value="MshD_Acetyltransferase"/>
</dbReference>
<dbReference type="PROSITE" id="PS51186">
    <property type="entry name" value="GNAT"/>
    <property type="match status" value="1"/>
</dbReference>
<keyword evidence="2" id="KW-0012">Acyltransferase</keyword>
<dbReference type="Gene3D" id="3.40.630.30">
    <property type="match status" value="1"/>
</dbReference>
<proteinExistence type="predicted"/>
<dbReference type="EC" id="2.3.1.-" evidence="2"/>
<evidence type="ECO:0000313" key="3">
    <source>
        <dbReference type="Proteomes" id="UP001249020"/>
    </source>
</evidence>
<name>A0AAW8R1Z7_9ALTE</name>
<dbReference type="AlphaFoldDB" id="A0AAW8R1Z7"/>
<dbReference type="Proteomes" id="UP001249020">
    <property type="component" value="Unassembled WGS sequence"/>
</dbReference>
<reference evidence="2 3" key="1">
    <citation type="submission" date="2023-09" db="EMBL/GenBank/DDBJ databases">
        <authorList>
            <person name="Rey-Velasco X."/>
        </authorList>
    </citation>
    <scope>NUCLEOTIDE SEQUENCE [LARGE SCALE GENOMIC DNA]</scope>
    <source>
        <strain evidence="2 3">W409</strain>
    </source>
</reference>
<dbReference type="InterPro" id="IPR016181">
    <property type="entry name" value="Acyl_CoA_acyltransferase"/>
</dbReference>
<dbReference type="CDD" id="cd04301">
    <property type="entry name" value="NAT_SF"/>
    <property type="match status" value="1"/>
</dbReference>
<evidence type="ECO:0000313" key="2">
    <source>
        <dbReference type="EMBL" id="MDT0582920.1"/>
    </source>
</evidence>
<protein>
    <submittedName>
        <fullName evidence="2">GNAT family N-acetyltransferase</fullName>
        <ecNumber evidence="2">2.3.1.-</ecNumber>
    </submittedName>
</protein>
<organism evidence="2 3">
    <name type="scientific">Brumicola blandensis</name>
    <dbReference type="NCBI Taxonomy" id="3075611"/>
    <lineage>
        <taxon>Bacteria</taxon>
        <taxon>Pseudomonadati</taxon>
        <taxon>Pseudomonadota</taxon>
        <taxon>Gammaproteobacteria</taxon>
        <taxon>Alteromonadales</taxon>
        <taxon>Alteromonadaceae</taxon>
        <taxon>Brumicola</taxon>
    </lineage>
</organism>
<dbReference type="SUPFAM" id="SSF55729">
    <property type="entry name" value="Acyl-CoA N-acyltransferases (Nat)"/>
    <property type="match status" value="1"/>
</dbReference>
<dbReference type="GO" id="GO:0008999">
    <property type="term" value="F:protein-N-terminal-alanine acetyltransferase activity"/>
    <property type="evidence" value="ECO:0007669"/>
    <property type="project" value="TreeGrafter"/>
</dbReference>
<sequence>MITVSAFKEDDVAIAYSIFKTARINPWSFTTFHQSAMNGLSLVAKENKMVVGYILLSSVLDEFTFEDITVDLAHRNKGIGRKLMEVSFLKAAEMKQKSILLEVRYSNKKAINLYRALGFELIGERKNYYDTAVDVSHGVETKKTDKNPPTRENAYIMKKVL</sequence>
<evidence type="ECO:0000259" key="1">
    <source>
        <dbReference type="PROSITE" id="PS51186"/>
    </source>
</evidence>
<keyword evidence="3" id="KW-1185">Reference proteome</keyword>
<dbReference type="InterPro" id="IPR000182">
    <property type="entry name" value="GNAT_dom"/>
</dbReference>
<comment type="caution">
    <text evidence="2">The sequence shown here is derived from an EMBL/GenBank/DDBJ whole genome shotgun (WGS) entry which is preliminary data.</text>
</comment>
<gene>
    <name evidence="2" type="ORF">RM544_10245</name>
</gene>
<accession>A0AAW8R1Z7</accession>
<dbReference type="PANTHER" id="PTHR43617:SF20">
    <property type="entry name" value="N-ALPHA-ACETYLTRANSFERASE RIMI"/>
    <property type="match status" value="1"/>
</dbReference>
<dbReference type="RefSeq" id="WP_311361689.1">
    <property type="nucleotide sequence ID" value="NZ_JAVRIE010000003.1"/>
</dbReference>
<dbReference type="PANTHER" id="PTHR43617">
    <property type="entry name" value="L-AMINO ACID N-ACETYLTRANSFERASE"/>
    <property type="match status" value="1"/>
</dbReference>
<dbReference type="Pfam" id="PF00583">
    <property type="entry name" value="Acetyltransf_1"/>
    <property type="match status" value="1"/>
</dbReference>
<keyword evidence="2" id="KW-0808">Transferase</keyword>
<feature type="domain" description="N-acetyltransferase" evidence="1">
    <location>
        <begin position="2"/>
        <end position="140"/>
    </location>
</feature>
<dbReference type="EMBL" id="JAVRIE010000003">
    <property type="protein sequence ID" value="MDT0582920.1"/>
    <property type="molecule type" value="Genomic_DNA"/>
</dbReference>